<dbReference type="Pfam" id="PF21598">
    <property type="entry name" value="PvuRts1I-like_N"/>
    <property type="match status" value="1"/>
</dbReference>
<evidence type="ECO:0000259" key="1">
    <source>
        <dbReference type="Pfam" id="PF21598"/>
    </source>
</evidence>
<reference evidence="2 3" key="1">
    <citation type="submission" date="2017-11" db="EMBL/GenBank/DDBJ databases">
        <title>Population delineation of vibrios coincides with oyster pathogenicity.</title>
        <authorList>
            <person name="Bruto M."/>
            <person name="Labreuche Y."/>
            <person name="James A."/>
            <person name="Piel D."/>
            <person name="Chenivesse S."/>
            <person name="Petton B."/>
            <person name="Polz M.F."/>
            <person name="Le Roux F."/>
        </authorList>
    </citation>
    <scope>NUCLEOTIDE SEQUENCE [LARGE SCALE GENOMIC DNA]</scope>
    <source>
        <strain evidence="2 3">1F_55</strain>
    </source>
</reference>
<evidence type="ECO:0000313" key="2">
    <source>
        <dbReference type="EMBL" id="PTP17748.1"/>
    </source>
</evidence>
<comment type="caution">
    <text evidence="2">The sequence shown here is derived from an EMBL/GenBank/DDBJ whole genome shotgun (WGS) entry which is preliminary data.</text>
</comment>
<sequence length="259" mass="30148">MSTPVEKFIFNHTRTSHKRWESIVMYSLHYALRDVKLLSQYPVEQYYIDGYFPDLKLAVEIDEPFHERTKEQDALREERIKAELGCEFFRIDVNKPVYEQVDALVDKVKALSPPKWEVKERSEKKNSGEYSKSKFEKLQAANAFEFLDNIQEEIEQMGISVDTENLNPNTLPSNEMISFNVEFGKLQLTVFTRSSCKPKIIVNDFDEETLNLLGITLTGPTGTRPPYWKIVGLEKQLTREQTISYLSNLARKYSTLENT</sequence>
<dbReference type="Gene3D" id="3.40.960.10">
    <property type="entry name" value="VSR Endonuclease"/>
    <property type="match status" value="1"/>
</dbReference>
<dbReference type="Proteomes" id="UP000244080">
    <property type="component" value="Unassembled WGS sequence"/>
</dbReference>
<gene>
    <name evidence="2" type="ORF">CWO36_15675</name>
</gene>
<dbReference type="AlphaFoldDB" id="A0A2T5EEI1"/>
<accession>A0A2T5EEI1</accession>
<feature type="domain" description="Restriction endonuclease PvuRts1 I-like N-terminal" evidence="1">
    <location>
        <begin position="13"/>
        <end position="102"/>
    </location>
</feature>
<dbReference type="InterPro" id="IPR048797">
    <property type="entry name" value="PvuRts1I-like_N"/>
</dbReference>
<protein>
    <submittedName>
        <fullName evidence="2">DUF559 domain-containing protein</fullName>
    </submittedName>
</protein>
<name>A0A2T5EEI1_VIBSP</name>
<organism evidence="2 3">
    <name type="scientific">Vibrio splendidus</name>
    <dbReference type="NCBI Taxonomy" id="29497"/>
    <lineage>
        <taxon>Bacteria</taxon>
        <taxon>Pseudomonadati</taxon>
        <taxon>Pseudomonadota</taxon>
        <taxon>Gammaproteobacteria</taxon>
        <taxon>Vibrionales</taxon>
        <taxon>Vibrionaceae</taxon>
        <taxon>Vibrio</taxon>
    </lineage>
</organism>
<dbReference type="EMBL" id="PIGA01000026">
    <property type="protein sequence ID" value="PTP17748.1"/>
    <property type="molecule type" value="Genomic_DNA"/>
</dbReference>
<proteinExistence type="predicted"/>
<dbReference type="RefSeq" id="WP_017086965.1">
    <property type="nucleotide sequence ID" value="NZ_CAWNZY010000036.1"/>
</dbReference>
<evidence type="ECO:0000313" key="3">
    <source>
        <dbReference type="Proteomes" id="UP000244080"/>
    </source>
</evidence>